<accession>A0AAD4H476</accession>
<proteinExistence type="predicted"/>
<dbReference type="EMBL" id="JAAAIL010001145">
    <property type="protein sequence ID" value="KAG0271427.1"/>
    <property type="molecule type" value="Genomic_DNA"/>
</dbReference>
<dbReference type="GO" id="GO:0008757">
    <property type="term" value="F:S-adenosylmethionine-dependent methyltransferase activity"/>
    <property type="evidence" value="ECO:0007669"/>
    <property type="project" value="InterPro"/>
</dbReference>
<dbReference type="PANTHER" id="PTHR43861:SF1">
    <property type="entry name" value="TRANS-ACONITATE 2-METHYLTRANSFERASE"/>
    <property type="match status" value="1"/>
</dbReference>
<evidence type="ECO:0000259" key="1">
    <source>
        <dbReference type="Pfam" id="PF08241"/>
    </source>
</evidence>
<organism evidence="2 3">
    <name type="scientific">Linnemannia exigua</name>
    <dbReference type="NCBI Taxonomy" id="604196"/>
    <lineage>
        <taxon>Eukaryota</taxon>
        <taxon>Fungi</taxon>
        <taxon>Fungi incertae sedis</taxon>
        <taxon>Mucoromycota</taxon>
        <taxon>Mortierellomycotina</taxon>
        <taxon>Mortierellomycetes</taxon>
        <taxon>Mortierellales</taxon>
        <taxon>Mortierellaceae</taxon>
        <taxon>Linnemannia</taxon>
    </lineage>
</organism>
<dbReference type="Gene3D" id="3.40.50.150">
    <property type="entry name" value="Vaccinia Virus protein VP39"/>
    <property type="match status" value="1"/>
</dbReference>
<gene>
    <name evidence="2" type="ORF">BGZ95_000762</name>
</gene>
<dbReference type="CDD" id="cd02440">
    <property type="entry name" value="AdoMet_MTases"/>
    <property type="match status" value="1"/>
</dbReference>
<dbReference type="InterPro" id="IPR013216">
    <property type="entry name" value="Methyltransf_11"/>
</dbReference>
<keyword evidence="3" id="KW-1185">Reference proteome</keyword>
<reference evidence="2" key="1">
    <citation type="journal article" date="2020" name="Fungal Divers.">
        <title>Resolving the Mortierellaceae phylogeny through synthesis of multi-gene phylogenetics and phylogenomics.</title>
        <authorList>
            <person name="Vandepol N."/>
            <person name="Liber J."/>
            <person name="Desiro A."/>
            <person name="Na H."/>
            <person name="Kennedy M."/>
            <person name="Barry K."/>
            <person name="Grigoriev I.V."/>
            <person name="Miller A.N."/>
            <person name="O'Donnell K."/>
            <person name="Stajich J.E."/>
            <person name="Bonito G."/>
        </authorList>
    </citation>
    <scope>NUCLEOTIDE SEQUENCE</scope>
    <source>
        <strain evidence="2">NRRL 28262</strain>
    </source>
</reference>
<name>A0AAD4H476_9FUNG</name>
<dbReference type="Proteomes" id="UP001194580">
    <property type="component" value="Unassembled WGS sequence"/>
</dbReference>
<dbReference type="Pfam" id="PF08241">
    <property type="entry name" value="Methyltransf_11"/>
    <property type="match status" value="1"/>
</dbReference>
<dbReference type="SUPFAM" id="SSF53335">
    <property type="entry name" value="S-adenosyl-L-methionine-dependent methyltransferases"/>
    <property type="match status" value="1"/>
</dbReference>
<dbReference type="AlphaFoldDB" id="A0AAD4H476"/>
<dbReference type="PANTHER" id="PTHR43861">
    <property type="entry name" value="TRANS-ACONITATE 2-METHYLTRANSFERASE-RELATED"/>
    <property type="match status" value="1"/>
</dbReference>
<sequence>MVDTITSAPTAVDATKEDKWSSQMYSKHASFVPALGAPVVQLLAPQPHEHILDLGAGDGVLTLDLEKQCQSVVAIDASTDMIDAARKNGCQNALVVDGHDLVDHELANGQFDAVFSNAALHWMKKDPVRVIQGVNKCLKPGGRFVAECGGYMNVVEVRTGLHWALKKRGYNPDEYDPWFFPGVQTYRKMLESQGFRIESIELIPRLTKLNTDVAGWIDTFGFSFLKPFEGDEKERRAVIDERLRFKAVKA</sequence>
<dbReference type="InterPro" id="IPR029063">
    <property type="entry name" value="SAM-dependent_MTases_sf"/>
</dbReference>
<feature type="domain" description="Methyltransferase type 11" evidence="1">
    <location>
        <begin position="52"/>
        <end position="145"/>
    </location>
</feature>
<protein>
    <recommendedName>
        <fullName evidence="1">Methyltransferase type 11 domain-containing protein</fullName>
    </recommendedName>
</protein>
<evidence type="ECO:0000313" key="3">
    <source>
        <dbReference type="Proteomes" id="UP001194580"/>
    </source>
</evidence>
<evidence type="ECO:0000313" key="2">
    <source>
        <dbReference type="EMBL" id="KAG0271427.1"/>
    </source>
</evidence>
<comment type="caution">
    <text evidence="2">The sequence shown here is derived from an EMBL/GenBank/DDBJ whole genome shotgun (WGS) entry which is preliminary data.</text>
</comment>